<comment type="similarity">
    <text evidence="1">Belongs to the DTD family.</text>
</comment>
<proteinExistence type="inferred from homology"/>
<gene>
    <name evidence="5" type="ORF">FVE85_7093</name>
</gene>
<dbReference type="SUPFAM" id="SSF69500">
    <property type="entry name" value="DTD-like"/>
    <property type="match status" value="1"/>
</dbReference>
<dbReference type="GO" id="GO:0005737">
    <property type="term" value="C:cytoplasm"/>
    <property type="evidence" value="ECO:0007669"/>
    <property type="project" value="InterPro"/>
</dbReference>
<evidence type="ECO:0000256" key="1">
    <source>
        <dbReference type="ARBA" id="ARBA00009673"/>
    </source>
</evidence>
<comment type="caution">
    <text evidence="5">The sequence shown here is derived from an EMBL/GenBank/DDBJ whole genome shotgun (WGS) entry which is preliminary data.</text>
</comment>
<evidence type="ECO:0000313" key="5">
    <source>
        <dbReference type="EMBL" id="KAA8499508.1"/>
    </source>
</evidence>
<reference evidence="6" key="1">
    <citation type="journal article" date="2019" name="Nat. Commun.">
        <title>Expansion of phycobilisome linker gene families in mesophilic red algae.</title>
        <authorList>
            <person name="Lee J."/>
            <person name="Kim D."/>
            <person name="Bhattacharya D."/>
            <person name="Yoon H.S."/>
        </authorList>
    </citation>
    <scope>NUCLEOTIDE SEQUENCE [LARGE SCALE GENOMIC DNA]</scope>
    <source>
        <strain evidence="6">CCMP 1328</strain>
    </source>
</reference>
<dbReference type="AlphaFoldDB" id="A0A5J4Z8N5"/>
<dbReference type="InterPro" id="IPR023509">
    <property type="entry name" value="DTD-like_sf"/>
</dbReference>
<dbReference type="Gene3D" id="3.50.80.10">
    <property type="entry name" value="D-tyrosyl-tRNA(Tyr) deacylase"/>
    <property type="match status" value="1"/>
</dbReference>
<dbReference type="OrthoDB" id="275783at2759"/>
<dbReference type="Proteomes" id="UP000324585">
    <property type="component" value="Unassembled WGS sequence"/>
</dbReference>
<dbReference type="OMA" id="VFGADMK"/>
<comment type="catalytic activity">
    <reaction evidence="3">
        <text>glycyl-tRNA(Ala) + H2O = tRNA(Ala) + glycine + H(+)</text>
        <dbReference type="Rhea" id="RHEA:53744"/>
        <dbReference type="Rhea" id="RHEA-COMP:9657"/>
        <dbReference type="Rhea" id="RHEA-COMP:13640"/>
        <dbReference type="ChEBI" id="CHEBI:15377"/>
        <dbReference type="ChEBI" id="CHEBI:15378"/>
        <dbReference type="ChEBI" id="CHEBI:57305"/>
        <dbReference type="ChEBI" id="CHEBI:78442"/>
        <dbReference type="ChEBI" id="CHEBI:78522"/>
        <dbReference type="EC" id="3.1.1.96"/>
    </reaction>
</comment>
<dbReference type="PANTHER" id="PTHR10472:SF5">
    <property type="entry name" value="D-AMINOACYL-TRNA DEACYLASE 1"/>
    <property type="match status" value="1"/>
</dbReference>
<evidence type="ECO:0000313" key="6">
    <source>
        <dbReference type="Proteomes" id="UP000324585"/>
    </source>
</evidence>
<accession>A0A5J4Z8N5</accession>
<dbReference type="GO" id="GO:0051500">
    <property type="term" value="F:D-tyrosyl-tRNA(Tyr) deacylase activity"/>
    <property type="evidence" value="ECO:0007669"/>
    <property type="project" value="TreeGrafter"/>
</dbReference>
<dbReference type="EC" id="3.1.1.96" evidence="2"/>
<dbReference type="PANTHER" id="PTHR10472">
    <property type="entry name" value="D-TYROSYL-TRNA TYR DEACYLASE"/>
    <property type="match status" value="1"/>
</dbReference>
<protein>
    <recommendedName>
        <fullName evidence="2">D-aminoacyl-tRNA deacylase</fullName>
        <ecNumber evidence="2">3.1.1.96</ecNumber>
    </recommendedName>
</protein>
<sequence length="190" mass="20361">MQAGIQEMRLVVQRVAQASVTCHNVASGAGSGGSGGGRTESIAHGVMCLVGIEKEDTQEDAAFCAQRLLQLRLFHHSEPQAPSVDTDVGDSDGGGSPVRWVGRIEDVEGEILFVSQFTLHAVYKGGRPSFHRAMPPAQSEAFFYDFVESVRAAYVPQRVKCCVFGSYMNVSLVNSGPVTMIIDSRNPKGG</sequence>
<comment type="catalytic activity">
    <reaction evidence="4">
        <text>a D-aminoacyl-tRNA + H2O = a tRNA + a D-alpha-amino acid + H(+)</text>
        <dbReference type="Rhea" id="RHEA:13953"/>
        <dbReference type="Rhea" id="RHEA-COMP:10123"/>
        <dbReference type="Rhea" id="RHEA-COMP:10124"/>
        <dbReference type="ChEBI" id="CHEBI:15377"/>
        <dbReference type="ChEBI" id="CHEBI:15378"/>
        <dbReference type="ChEBI" id="CHEBI:59871"/>
        <dbReference type="ChEBI" id="CHEBI:78442"/>
        <dbReference type="ChEBI" id="CHEBI:79333"/>
        <dbReference type="EC" id="3.1.1.96"/>
    </reaction>
</comment>
<evidence type="ECO:0000256" key="2">
    <source>
        <dbReference type="ARBA" id="ARBA00013056"/>
    </source>
</evidence>
<keyword evidence="6" id="KW-1185">Reference proteome</keyword>
<dbReference type="FunFam" id="3.50.80.10:FF:000001">
    <property type="entry name" value="D-aminoacyl-tRNA deacylase"/>
    <property type="match status" value="1"/>
</dbReference>
<evidence type="ECO:0000256" key="3">
    <source>
        <dbReference type="ARBA" id="ARBA00047676"/>
    </source>
</evidence>
<dbReference type="InterPro" id="IPR003732">
    <property type="entry name" value="Daa-tRNA_deacyls_DTD"/>
</dbReference>
<dbReference type="Pfam" id="PF02580">
    <property type="entry name" value="Tyr_Deacylase"/>
    <property type="match status" value="1"/>
</dbReference>
<dbReference type="EMBL" id="VRMN01000001">
    <property type="protein sequence ID" value="KAA8499508.1"/>
    <property type="molecule type" value="Genomic_DNA"/>
</dbReference>
<organism evidence="5 6">
    <name type="scientific">Porphyridium purpureum</name>
    <name type="common">Red alga</name>
    <name type="synonym">Porphyridium cruentum</name>
    <dbReference type="NCBI Taxonomy" id="35688"/>
    <lineage>
        <taxon>Eukaryota</taxon>
        <taxon>Rhodophyta</taxon>
        <taxon>Bangiophyceae</taxon>
        <taxon>Porphyridiales</taxon>
        <taxon>Porphyridiaceae</taxon>
        <taxon>Porphyridium</taxon>
    </lineage>
</organism>
<evidence type="ECO:0000256" key="4">
    <source>
        <dbReference type="ARBA" id="ARBA00048018"/>
    </source>
</evidence>
<name>A0A5J4Z8N5_PORPP</name>